<dbReference type="Gene3D" id="1.10.620.20">
    <property type="entry name" value="Ribonucleotide Reductase, subunit A"/>
    <property type="match status" value="1"/>
</dbReference>
<feature type="binding site" evidence="14">
    <location>
        <position position="174"/>
    </location>
    <ligand>
        <name>Fe cation</name>
        <dbReference type="ChEBI" id="CHEBI:24875"/>
        <label>2</label>
    </ligand>
</feature>
<evidence type="ECO:0000256" key="4">
    <source>
        <dbReference type="ARBA" id="ARBA00022516"/>
    </source>
</evidence>
<keyword evidence="18" id="KW-1185">Reference proteome</keyword>
<feature type="binding site" evidence="14">
    <location>
        <position position="260"/>
    </location>
    <ligand>
        <name>Fe cation</name>
        <dbReference type="ChEBI" id="CHEBI:24875"/>
        <label>1</label>
    </ligand>
</feature>
<keyword evidence="7 14" id="KW-0479">Metal-binding</keyword>
<feature type="region of interest" description="Disordered" evidence="16">
    <location>
        <begin position="33"/>
        <end position="52"/>
    </location>
</feature>
<evidence type="ECO:0000313" key="17">
    <source>
        <dbReference type="EMBL" id="CAD7704394.1"/>
    </source>
</evidence>
<dbReference type="InterPro" id="IPR005803">
    <property type="entry name" value="FADS-2_CS"/>
</dbReference>
<reference evidence="17" key="1">
    <citation type="submission" date="2020-12" db="EMBL/GenBank/DDBJ databases">
        <authorList>
            <person name="Iha C."/>
        </authorList>
    </citation>
    <scope>NUCLEOTIDE SEQUENCE</scope>
</reference>
<comment type="function">
    <text evidence="15">Introduction of a cis double bond between carbons of the acyl chain.</text>
</comment>
<feature type="binding site" evidence="14">
    <location>
        <position position="177"/>
    </location>
    <ligand>
        <name>Fe cation</name>
        <dbReference type="ChEBI" id="CHEBI:24875"/>
        <label>1</label>
    </ligand>
</feature>
<dbReference type="CDD" id="cd01050">
    <property type="entry name" value="Acyl_ACP_Desat"/>
    <property type="match status" value="1"/>
</dbReference>
<evidence type="ECO:0000256" key="6">
    <source>
        <dbReference type="ARBA" id="ARBA00022640"/>
    </source>
</evidence>
<evidence type="ECO:0000256" key="8">
    <source>
        <dbReference type="ARBA" id="ARBA00022832"/>
    </source>
</evidence>
<feature type="binding site" evidence="14">
    <location>
        <position position="174"/>
    </location>
    <ligand>
        <name>Fe cation</name>
        <dbReference type="ChEBI" id="CHEBI:24875"/>
        <label>1</label>
    </ligand>
</feature>
<keyword evidence="12" id="KW-0443">Lipid metabolism</keyword>
<dbReference type="Proteomes" id="UP000708148">
    <property type="component" value="Unassembled WGS sequence"/>
</dbReference>
<dbReference type="Pfam" id="PF03405">
    <property type="entry name" value="FA_desaturase_2"/>
    <property type="match status" value="1"/>
</dbReference>
<dbReference type="InterPro" id="IPR009078">
    <property type="entry name" value="Ferritin-like_SF"/>
</dbReference>
<evidence type="ECO:0000256" key="13">
    <source>
        <dbReference type="ARBA" id="ARBA00023160"/>
    </source>
</evidence>
<feature type="binding site" evidence="14">
    <location>
        <position position="260"/>
    </location>
    <ligand>
        <name>Fe cation</name>
        <dbReference type="ChEBI" id="CHEBI:24875"/>
        <label>2</label>
    </ligand>
</feature>
<dbReference type="AlphaFoldDB" id="A0A8S1JDW8"/>
<dbReference type="PANTHER" id="PTHR31155">
    <property type="entry name" value="ACYL- ACYL-CARRIER-PROTEIN DESATURASE-RELATED"/>
    <property type="match status" value="1"/>
</dbReference>
<keyword evidence="9" id="KW-0809">Transit peptide</keyword>
<dbReference type="GO" id="GO:0046872">
    <property type="term" value="F:metal ion binding"/>
    <property type="evidence" value="ECO:0007669"/>
    <property type="project" value="UniProtKB-KW"/>
</dbReference>
<sequence length="406" mass="45200">MLTGKAHPGPGALAAPAMRRVAPVKRIPVRVAASGSVQAPPETPSKGSAEGPTIVDKQVLHSLTDTGREVIGSMDEFIRTDVTKMLRPVSKSWQPADFLPLPESSDFIDQVVELRTRVQCLPTEYLVVLVGDMITEEALPTYMAMLNTLEGVCDETGASLTPWAQWTRQWTAEENRHGDLLNKYLYLSGRVDLRKIETTIQNLIGTGMDPKTDNNPYLGFIYTSFQERATKISHGNTANHALEYGDDVLAKICGTIASDESRHEIAYTKIVDELFRLDPSGTMLAFADMMRKQIVMPAHWMNDNEHQDKNKRSLFADFSAVAERLKVYTAMDYADIMEHLIKRWNVGNIRGLSADAEAAQDYLCALPPRIRKISERAAGRRVRGKPVHASFSWVFDESVLLHGSSV</sequence>
<dbReference type="EC" id="1.14.19.-" evidence="15"/>
<comment type="subunit">
    <text evidence="3 15">Homodimer.</text>
</comment>
<evidence type="ECO:0000256" key="5">
    <source>
        <dbReference type="ARBA" id="ARBA00022528"/>
    </source>
</evidence>
<evidence type="ECO:0000256" key="14">
    <source>
        <dbReference type="PIRSR" id="PIRSR000346-1"/>
    </source>
</evidence>
<keyword evidence="8" id="KW-0276">Fatty acid metabolism</keyword>
<evidence type="ECO:0000256" key="10">
    <source>
        <dbReference type="ARBA" id="ARBA00023002"/>
    </source>
</evidence>
<comment type="cofactor">
    <cofactor evidence="14">
        <name>Fe cation</name>
        <dbReference type="ChEBI" id="CHEBI:24875"/>
    </cofactor>
    <text evidence="14">Binds 2 iron ions per subunit.</text>
</comment>
<comment type="subcellular location">
    <subcellularLocation>
        <location evidence="1">Plastid</location>
        <location evidence="1">Chloroplast</location>
    </subcellularLocation>
</comment>
<feature type="binding site" evidence="14">
    <location>
        <position position="227"/>
    </location>
    <ligand>
        <name>Fe cation</name>
        <dbReference type="ChEBI" id="CHEBI:24875"/>
        <label>2</label>
    </ligand>
</feature>
<name>A0A8S1JDW8_9CHLO</name>
<evidence type="ECO:0000256" key="2">
    <source>
        <dbReference type="ARBA" id="ARBA00008749"/>
    </source>
</evidence>
<dbReference type="GO" id="GO:0006633">
    <property type="term" value="P:fatty acid biosynthetic process"/>
    <property type="evidence" value="ECO:0007669"/>
    <property type="project" value="UniProtKB-KW"/>
</dbReference>
<keyword evidence="5 15" id="KW-0150">Chloroplast</keyword>
<protein>
    <recommendedName>
        <fullName evidence="15">Acyl-[acyl-carrier-protein] desaturase</fullName>
        <ecNumber evidence="15">1.14.19.-</ecNumber>
    </recommendedName>
</protein>
<evidence type="ECO:0000256" key="3">
    <source>
        <dbReference type="ARBA" id="ARBA00011738"/>
    </source>
</evidence>
<evidence type="ECO:0000256" key="1">
    <source>
        <dbReference type="ARBA" id="ARBA00004229"/>
    </source>
</evidence>
<dbReference type="InterPro" id="IPR005067">
    <property type="entry name" value="Fatty_acid_desaturase-2"/>
</dbReference>
<comment type="caution">
    <text evidence="17">The sequence shown here is derived from an EMBL/GenBank/DDBJ whole genome shotgun (WGS) entry which is preliminary data.</text>
</comment>
<organism evidence="17 18">
    <name type="scientific">Ostreobium quekettii</name>
    <dbReference type="NCBI Taxonomy" id="121088"/>
    <lineage>
        <taxon>Eukaryota</taxon>
        <taxon>Viridiplantae</taxon>
        <taxon>Chlorophyta</taxon>
        <taxon>core chlorophytes</taxon>
        <taxon>Ulvophyceae</taxon>
        <taxon>TCBD clade</taxon>
        <taxon>Bryopsidales</taxon>
        <taxon>Ostreobineae</taxon>
        <taxon>Ostreobiaceae</taxon>
        <taxon>Ostreobium</taxon>
    </lineage>
</organism>
<evidence type="ECO:0000256" key="9">
    <source>
        <dbReference type="ARBA" id="ARBA00022946"/>
    </source>
</evidence>
<dbReference type="PIRSF" id="PIRSF000346">
    <property type="entry name" value="Dlt9_acylACP_des"/>
    <property type="match status" value="1"/>
</dbReference>
<keyword evidence="10 15" id="KW-0560">Oxidoreductase</keyword>
<evidence type="ECO:0000256" key="16">
    <source>
        <dbReference type="SAM" id="MobiDB-lite"/>
    </source>
</evidence>
<evidence type="ECO:0000256" key="15">
    <source>
        <dbReference type="RuleBase" id="RU000582"/>
    </source>
</evidence>
<dbReference type="PROSITE" id="PS00574">
    <property type="entry name" value="FATTY_ACID_DESATUR_2"/>
    <property type="match status" value="1"/>
</dbReference>
<evidence type="ECO:0000313" key="18">
    <source>
        <dbReference type="Proteomes" id="UP000708148"/>
    </source>
</evidence>
<evidence type="ECO:0000256" key="11">
    <source>
        <dbReference type="ARBA" id="ARBA00023004"/>
    </source>
</evidence>
<keyword evidence="13 15" id="KW-0275">Fatty acid biosynthesis</keyword>
<comment type="cofactor">
    <cofactor evidence="15">
        <name>Fe(2+)</name>
        <dbReference type="ChEBI" id="CHEBI:29033"/>
    </cofactor>
    <text evidence="15">Binds 2 Fe(2+) ions per subunit.</text>
</comment>
<comment type="similarity">
    <text evidence="2 15">Belongs to the fatty acid desaturase type 2 family.</text>
</comment>
<evidence type="ECO:0000256" key="12">
    <source>
        <dbReference type="ARBA" id="ARBA00023098"/>
    </source>
</evidence>
<dbReference type="GO" id="GO:0009507">
    <property type="term" value="C:chloroplast"/>
    <property type="evidence" value="ECO:0007669"/>
    <property type="project" value="UniProtKB-SubCell"/>
</dbReference>
<gene>
    <name evidence="17" type="ORF">OSTQU699_LOCUS9749</name>
</gene>
<dbReference type="PANTHER" id="PTHR31155:SF9">
    <property type="entry name" value="STEAROYL-[ACYL-CARRIER-PROTEIN] 9-DESATURASE 7, CHLOROPLASTIC"/>
    <property type="match status" value="1"/>
</dbReference>
<dbReference type="FunFam" id="1.10.620.20:FF:000002">
    <property type="entry name" value="Stearoyl-[acyl-carrier-protein] 9-desaturase, chloroplastic"/>
    <property type="match status" value="1"/>
</dbReference>
<keyword evidence="4 15" id="KW-0444">Lipid biosynthesis</keyword>
<dbReference type="EMBL" id="CAJHUC010002803">
    <property type="protein sequence ID" value="CAD7704394.1"/>
    <property type="molecule type" value="Genomic_DNA"/>
</dbReference>
<dbReference type="InterPro" id="IPR012348">
    <property type="entry name" value="RNR-like"/>
</dbReference>
<feature type="binding site" evidence="14">
    <location>
        <position position="136"/>
    </location>
    <ligand>
        <name>Fe cation</name>
        <dbReference type="ChEBI" id="CHEBI:24875"/>
        <label>1</label>
    </ligand>
</feature>
<keyword evidence="11 14" id="KW-0408">Iron</keyword>
<keyword evidence="6" id="KW-0934">Plastid</keyword>
<accession>A0A8S1JDW8</accession>
<dbReference type="SUPFAM" id="SSF47240">
    <property type="entry name" value="Ferritin-like"/>
    <property type="match status" value="1"/>
</dbReference>
<proteinExistence type="inferred from homology"/>
<feature type="binding site" evidence="14">
    <location>
        <position position="263"/>
    </location>
    <ligand>
        <name>Fe cation</name>
        <dbReference type="ChEBI" id="CHEBI:24875"/>
        <label>2</label>
    </ligand>
</feature>
<evidence type="ECO:0000256" key="7">
    <source>
        <dbReference type="ARBA" id="ARBA00022723"/>
    </source>
</evidence>
<dbReference type="GO" id="GO:0045300">
    <property type="term" value="F:stearoyl-[ACP] desaturase activity"/>
    <property type="evidence" value="ECO:0007669"/>
    <property type="project" value="InterPro"/>
</dbReference>
<dbReference type="OrthoDB" id="1924153at2759"/>